<dbReference type="InterPro" id="IPR019734">
    <property type="entry name" value="TPR_rpt"/>
</dbReference>
<evidence type="ECO:0000313" key="1">
    <source>
        <dbReference type="EMBL" id="KKN19084.1"/>
    </source>
</evidence>
<dbReference type="InterPro" id="IPR011990">
    <property type="entry name" value="TPR-like_helical_dom_sf"/>
</dbReference>
<sequence length="637" mass="73531">MPELINEKLENMNQLFIEGLYFKALDSIVDFEQKEILAPEDRLFCYLLKSNLYYELGENTDALKFAEQACSMSQELESNNFLFDSYISKAWVLLDLKDLDKVSEIITNSEEMLKELTIKPQSEFAKRDALLKLIKSVYCVYKSRNIDKALEYGEEGLKISEEHDNKKEIALALQLTSWYYIVIGNLDQALDYLERCLRIQKTYRKHDDWRTFKDLGALNGIRGELDLALEYTKQSLALAEEIGNKAYIAECLNNSSLIYRQKGNLDYAMEALERNLTIWEEMDAKIKILAGLDSLFLVSLDGNSLKQAEQYLLHMQQINEQVKDKMSDVMYRVNNALMLKMSSNSLDQEKAKEIFQQIVEEEIINWEFTERALLHLCDIFLLELQIFNNQKVIPEINLLINRLLDFAESQHSFRLLAETNLLQGKLALIKLNIGDARQLLTKAERIADEHGLHLLARTISNEHDKVLQQLDKLIQAPVSERLKLLEIDKTLDHMMGKQMMEPPDLVEEDPILLIIMDKSGNAYFSHTFTEDFDHSDLFGSFISAFNTFSSEIFSKSIDRIKIGENSIFIKPVEPFLTCYVSKGQSYPALKKLNKFSDSIKDKTEIWEKLNRAAKSSQVLDIDNLPLLGIVVNEIFAH</sequence>
<dbReference type="PANTHER" id="PTHR10098">
    <property type="entry name" value="RAPSYN-RELATED"/>
    <property type="match status" value="1"/>
</dbReference>
<proteinExistence type="predicted"/>
<dbReference type="Gene3D" id="1.25.40.10">
    <property type="entry name" value="Tetratricopeptide repeat domain"/>
    <property type="match status" value="2"/>
</dbReference>
<dbReference type="PANTHER" id="PTHR10098:SF108">
    <property type="entry name" value="TETRATRICOPEPTIDE REPEAT PROTEIN 28"/>
    <property type="match status" value="1"/>
</dbReference>
<name>A0A0F9NMI6_9ZZZZ</name>
<organism evidence="1">
    <name type="scientific">marine sediment metagenome</name>
    <dbReference type="NCBI Taxonomy" id="412755"/>
    <lineage>
        <taxon>unclassified sequences</taxon>
        <taxon>metagenomes</taxon>
        <taxon>ecological metagenomes</taxon>
    </lineage>
</organism>
<protein>
    <submittedName>
        <fullName evidence="1">Uncharacterized protein</fullName>
    </submittedName>
</protein>
<comment type="caution">
    <text evidence="1">The sequence shown here is derived from an EMBL/GenBank/DDBJ whole genome shotgun (WGS) entry which is preliminary data.</text>
</comment>
<dbReference type="SMART" id="SM00028">
    <property type="entry name" value="TPR"/>
    <property type="match status" value="6"/>
</dbReference>
<gene>
    <name evidence="1" type="ORF">LCGC14_0949320</name>
</gene>
<dbReference type="SUPFAM" id="SSF48452">
    <property type="entry name" value="TPR-like"/>
    <property type="match status" value="2"/>
</dbReference>
<accession>A0A0F9NMI6</accession>
<dbReference type="EMBL" id="LAZR01003368">
    <property type="protein sequence ID" value="KKN19084.1"/>
    <property type="molecule type" value="Genomic_DNA"/>
</dbReference>
<reference evidence="1" key="1">
    <citation type="journal article" date="2015" name="Nature">
        <title>Complex archaea that bridge the gap between prokaryotes and eukaryotes.</title>
        <authorList>
            <person name="Spang A."/>
            <person name="Saw J.H."/>
            <person name="Jorgensen S.L."/>
            <person name="Zaremba-Niedzwiedzka K."/>
            <person name="Martijn J."/>
            <person name="Lind A.E."/>
            <person name="van Eijk R."/>
            <person name="Schleper C."/>
            <person name="Guy L."/>
            <person name="Ettema T.J."/>
        </authorList>
    </citation>
    <scope>NUCLEOTIDE SEQUENCE</scope>
</reference>
<dbReference type="AlphaFoldDB" id="A0A0F9NMI6"/>